<sequence length="104" mass="10862">MTSAWCATSVNDNPRLSLIFLSCAPVDVSEAAEPLAAPSALLLSSMDIPLTARPVAEVVCPSGDRPTQTNPLRGTRLRHARHGRLACPSADNGAKTLAAPSTAW</sequence>
<dbReference type="Proteomes" id="UP000646738">
    <property type="component" value="Unassembled WGS sequence"/>
</dbReference>
<keyword evidence="3" id="KW-1185">Reference proteome</keyword>
<feature type="region of interest" description="Disordered" evidence="1">
    <location>
        <begin position="85"/>
        <end position="104"/>
    </location>
</feature>
<comment type="caution">
    <text evidence="2">The sequence shown here is derived from an EMBL/GenBank/DDBJ whole genome shotgun (WGS) entry which is preliminary data.</text>
</comment>
<name>A0ABQ3RES4_STRRR</name>
<organism evidence="2 3">
    <name type="scientific">Streptomyces rubradiris</name>
    <name type="common">Streptomyces achromogenes subsp. rubradiris</name>
    <dbReference type="NCBI Taxonomy" id="285531"/>
    <lineage>
        <taxon>Bacteria</taxon>
        <taxon>Bacillati</taxon>
        <taxon>Actinomycetota</taxon>
        <taxon>Actinomycetes</taxon>
        <taxon>Kitasatosporales</taxon>
        <taxon>Streptomycetaceae</taxon>
        <taxon>Streptomyces</taxon>
    </lineage>
</organism>
<evidence type="ECO:0000313" key="2">
    <source>
        <dbReference type="EMBL" id="GHI54355.1"/>
    </source>
</evidence>
<accession>A0ABQ3RES4</accession>
<evidence type="ECO:0000256" key="1">
    <source>
        <dbReference type="SAM" id="MobiDB-lite"/>
    </source>
</evidence>
<reference evidence="3" key="1">
    <citation type="submission" date="2023-07" db="EMBL/GenBank/DDBJ databases">
        <title>Whole genome shotgun sequence of Streptomyces achromogenes subsp. rubradiris NBRC 14000.</title>
        <authorList>
            <person name="Komaki H."/>
            <person name="Tamura T."/>
        </authorList>
    </citation>
    <scope>NUCLEOTIDE SEQUENCE [LARGE SCALE GENOMIC DNA]</scope>
    <source>
        <strain evidence="3">NBRC 14000</strain>
    </source>
</reference>
<dbReference type="EMBL" id="BNEA01000015">
    <property type="protein sequence ID" value="GHI54355.1"/>
    <property type="molecule type" value="Genomic_DNA"/>
</dbReference>
<evidence type="ECO:0000313" key="3">
    <source>
        <dbReference type="Proteomes" id="UP000646738"/>
    </source>
</evidence>
<gene>
    <name evidence="2" type="ORF">Srubr_42010</name>
</gene>
<proteinExistence type="predicted"/>
<protein>
    <submittedName>
        <fullName evidence="2">Uncharacterized protein</fullName>
    </submittedName>
</protein>